<reference evidence="6" key="1">
    <citation type="submission" date="2018-05" db="EMBL/GenBank/DDBJ databases">
        <authorList>
            <person name="Lanie J.A."/>
            <person name="Ng W.-L."/>
            <person name="Kazmierczak K.M."/>
            <person name="Andrzejewski T.M."/>
            <person name="Davidsen T.M."/>
            <person name="Wayne K.J."/>
            <person name="Tettelin H."/>
            <person name="Glass J.I."/>
            <person name="Rusch D."/>
            <person name="Podicherti R."/>
            <person name="Tsui H.-C.T."/>
            <person name="Winkler M.E."/>
        </authorList>
    </citation>
    <scope>NUCLEOTIDE SEQUENCE</scope>
</reference>
<dbReference type="GO" id="GO:0046872">
    <property type="term" value="F:metal ion binding"/>
    <property type="evidence" value="ECO:0007669"/>
    <property type="project" value="UniProtKB-KW"/>
</dbReference>
<dbReference type="AlphaFoldDB" id="A0A382XXD5"/>
<evidence type="ECO:0000256" key="4">
    <source>
        <dbReference type="ARBA" id="ARBA00022723"/>
    </source>
</evidence>
<gene>
    <name evidence="6" type="ORF">METZ01_LOCUS428418</name>
</gene>
<organism evidence="6">
    <name type="scientific">marine metagenome</name>
    <dbReference type="NCBI Taxonomy" id="408172"/>
    <lineage>
        <taxon>unclassified sequences</taxon>
        <taxon>metagenomes</taxon>
        <taxon>ecological metagenomes</taxon>
    </lineage>
</organism>
<dbReference type="PANTHER" id="PTHR32481:SF20">
    <property type="entry name" value="AMINOPEPTIDASE YSDC"/>
    <property type="match status" value="1"/>
</dbReference>
<proteinExistence type="inferred from homology"/>
<dbReference type="EMBL" id="UINC01171156">
    <property type="protein sequence ID" value="SVD75564.1"/>
    <property type="molecule type" value="Genomic_DNA"/>
</dbReference>
<keyword evidence="4" id="KW-0479">Metal-binding</keyword>
<feature type="non-terminal residue" evidence="6">
    <location>
        <position position="251"/>
    </location>
</feature>
<evidence type="ECO:0000313" key="6">
    <source>
        <dbReference type="EMBL" id="SVD75564.1"/>
    </source>
</evidence>
<sequence length="251" mass="27566">MNKRSLQFLETLVNTPSPSGHESRGLRVWMDYVSQYADETYSDAYGNCVAVLNKGGGPRLMLAGHADEIGMTVNFIDDDGYVYVRRLGGTNPAITRAQRVIIHSRKGPVKGVVGSVAPHLMRTDTGAPKVPKIHELFIDIGADSRKAAEKLVRVGDPITLNDQFELLRDDLVVARAFDNRVGTWAVAETLRLLKTGRVKLNAEVCVVANTMEEVGLFGARQIAYSLHPDVALVMDVTHATDYPTVDKRQHG</sequence>
<dbReference type="InterPro" id="IPR008007">
    <property type="entry name" value="Peptidase_M42"/>
</dbReference>
<dbReference type="SUPFAM" id="SSF53187">
    <property type="entry name" value="Zn-dependent exopeptidases"/>
    <property type="match status" value="1"/>
</dbReference>
<name>A0A382XXD5_9ZZZZ</name>
<evidence type="ECO:0000256" key="5">
    <source>
        <dbReference type="ARBA" id="ARBA00022801"/>
    </source>
</evidence>
<keyword evidence="3" id="KW-0645">Protease</keyword>
<accession>A0A382XXD5</accession>
<keyword evidence="5" id="KW-0378">Hydrolase</keyword>
<keyword evidence="2" id="KW-0031">Aminopeptidase</keyword>
<dbReference type="Gene3D" id="2.40.30.40">
    <property type="entry name" value="Peptidase M42, domain 2"/>
    <property type="match status" value="1"/>
</dbReference>
<protein>
    <recommendedName>
        <fullName evidence="7">Peptidase M42 family protein</fullName>
    </recommendedName>
</protein>
<dbReference type="GO" id="GO:0006508">
    <property type="term" value="P:proteolysis"/>
    <property type="evidence" value="ECO:0007669"/>
    <property type="project" value="UniProtKB-KW"/>
</dbReference>
<dbReference type="PANTHER" id="PTHR32481">
    <property type="entry name" value="AMINOPEPTIDASE"/>
    <property type="match status" value="1"/>
</dbReference>
<dbReference type="InterPro" id="IPR051464">
    <property type="entry name" value="Peptidase_M42_aminopept"/>
</dbReference>
<comment type="similarity">
    <text evidence="1">Belongs to the peptidase M42 family.</text>
</comment>
<dbReference type="SUPFAM" id="SSF101821">
    <property type="entry name" value="Aminopeptidase/glucanase lid domain"/>
    <property type="match status" value="1"/>
</dbReference>
<dbReference type="Pfam" id="PF05343">
    <property type="entry name" value="Peptidase_M42"/>
    <property type="match status" value="1"/>
</dbReference>
<evidence type="ECO:0000256" key="3">
    <source>
        <dbReference type="ARBA" id="ARBA00022670"/>
    </source>
</evidence>
<evidence type="ECO:0008006" key="7">
    <source>
        <dbReference type="Google" id="ProtNLM"/>
    </source>
</evidence>
<dbReference type="InterPro" id="IPR023367">
    <property type="entry name" value="Peptidase_M42_dom2"/>
</dbReference>
<evidence type="ECO:0000256" key="1">
    <source>
        <dbReference type="ARBA" id="ARBA00006272"/>
    </source>
</evidence>
<evidence type="ECO:0000256" key="2">
    <source>
        <dbReference type="ARBA" id="ARBA00022438"/>
    </source>
</evidence>
<dbReference type="GO" id="GO:0004177">
    <property type="term" value="F:aminopeptidase activity"/>
    <property type="evidence" value="ECO:0007669"/>
    <property type="project" value="UniProtKB-KW"/>
</dbReference>
<dbReference type="Gene3D" id="3.40.630.10">
    <property type="entry name" value="Zn peptidases"/>
    <property type="match status" value="1"/>
</dbReference>